<dbReference type="PANTHER" id="PTHR24220:SF86">
    <property type="entry name" value="ABC TRANSPORTER ABCH.1"/>
    <property type="match status" value="1"/>
</dbReference>
<dbReference type="Proteomes" id="UP001500542">
    <property type="component" value="Unassembled WGS sequence"/>
</dbReference>
<organism evidence="4 5">
    <name type="scientific">Kribbella koreensis</name>
    <dbReference type="NCBI Taxonomy" id="57909"/>
    <lineage>
        <taxon>Bacteria</taxon>
        <taxon>Bacillati</taxon>
        <taxon>Actinomycetota</taxon>
        <taxon>Actinomycetes</taxon>
        <taxon>Propionibacteriales</taxon>
        <taxon>Kribbellaceae</taxon>
        <taxon>Kribbella</taxon>
    </lineage>
</organism>
<dbReference type="InterPro" id="IPR015854">
    <property type="entry name" value="ABC_transpr_LolD-like"/>
</dbReference>
<accession>A0ABN1RS82</accession>
<gene>
    <name evidence="4" type="ORF">GCM10009554_80860</name>
</gene>
<dbReference type="RefSeq" id="WP_343983585.1">
    <property type="nucleotide sequence ID" value="NZ_BAAAHK010000024.1"/>
</dbReference>
<evidence type="ECO:0000313" key="4">
    <source>
        <dbReference type="EMBL" id="GAA0962648.1"/>
    </source>
</evidence>
<dbReference type="PANTHER" id="PTHR24220">
    <property type="entry name" value="IMPORT ATP-BINDING PROTEIN"/>
    <property type="match status" value="1"/>
</dbReference>
<dbReference type="InterPro" id="IPR003439">
    <property type="entry name" value="ABC_transporter-like_ATP-bd"/>
</dbReference>
<sequence>MKIEAEAVSVVIDGRQIVQQASLVCEGGTMTALVGPSGCGKTTLLHCLGLLQQPSSGRVLVDGVDTTGWKAGQRRRFWKDSGAFVLQDYGVMEEESVAFNVVMKASVFGSKVVGDQAALAEALELTGLTGRDNELAAHLSGGEKQRLSIARAIYKNAKAVFVDEPTASLDEGNRTRVIDLFRNLATRGCTVIVATHDDEMMAACDTRHSLTRPAELVTN</sequence>
<dbReference type="InterPro" id="IPR003593">
    <property type="entry name" value="AAA+_ATPase"/>
</dbReference>
<dbReference type="InterPro" id="IPR027417">
    <property type="entry name" value="P-loop_NTPase"/>
</dbReference>
<name>A0ABN1RS82_9ACTN</name>
<dbReference type="PROSITE" id="PS50893">
    <property type="entry name" value="ABC_TRANSPORTER_2"/>
    <property type="match status" value="1"/>
</dbReference>
<dbReference type="SMART" id="SM00382">
    <property type="entry name" value="AAA"/>
    <property type="match status" value="1"/>
</dbReference>
<dbReference type="EMBL" id="BAAAHK010000024">
    <property type="protein sequence ID" value="GAA0962648.1"/>
    <property type="molecule type" value="Genomic_DNA"/>
</dbReference>
<dbReference type="PROSITE" id="PS00211">
    <property type="entry name" value="ABC_TRANSPORTER_1"/>
    <property type="match status" value="1"/>
</dbReference>
<feature type="domain" description="ABC transporter" evidence="3">
    <location>
        <begin position="3"/>
        <end position="216"/>
    </location>
</feature>
<reference evidence="4 5" key="1">
    <citation type="journal article" date="2019" name="Int. J. Syst. Evol. Microbiol.">
        <title>The Global Catalogue of Microorganisms (GCM) 10K type strain sequencing project: providing services to taxonomists for standard genome sequencing and annotation.</title>
        <authorList>
            <consortium name="The Broad Institute Genomics Platform"/>
            <consortium name="The Broad Institute Genome Sequencing Center for Infectious Disease"/>
            <person name="Wu L."/>
            <person name="Ma J."/>
        </authorList>
    </citation>
    <scope>NUCLEOTIDE SEQUENCE [LARGE SCALE GENOMIC DNA]</scope>
    <source>
        <strain evidence="4 5">JCM 10977</strain>
    </source>
</reference>
<dbReference type="Gene3D" id="3.40.50.300">
    <property type="entry name" value="P-loop containing nucleotide triphosphate hydrolases"/>
    <property type="match status" value="1"/>
</dbReference>
<evidence type="ECO:0000256" key="1">
    <source>
        <dbReference type="ARBA" id="ARBA00022741"/>
    </source>
</evidence>
<protein>
    <recommendedName>
        <fullName evidence="3">ABC transporter domain-containing protein</fullName>
    </recommendedName>
</protein>
<dbReference type="SUPFAM" id="SSF52540">
    <property type="entry name" value="P-loop containing nucleoside triphosphate hydrolases"/>
    <property type="match status" value="1"/>
</dbReference>
<keyword evidence="5" id="KW-1185">Reference proteome</keyword>
<evidence type="ECO:0000313" key="5">
    <source>
        <dbReference type="Proteomes" id="UP001500542"/>
    </source>
</evidence>
<evidence type="ECO:0000259" key="3">
    <source>
        <dbReference type="PROSITE" id="PS50893"/>
    </source>
</evidence>
<evidence type="ECO:0000256" key="2">
    <source>
        <dbReference type="ARBA" id="ARBA00022840"/>
    </source>
</evidence>
<keyword evidence="1" id="KW-0547">Nucleotide-binding</keyword>
<dbReference type="InterPro" id="IPR017871">
    <property type="entry name" value="ABC_transporter-like_CS"/>
</dbReference>
<dbReference type="Pfam" id="PF00005">
    <property type="entry name" value="ABC_tran"/>
    <property type="match status" value="1"/>
</dbReference>
<comment type="caution">
    <text evidence="4">The sequence shown here is derived from an EMBL/GenBank/DDBJ whole genome shotgun (WGS) entry which is preliminary data.</text>
</comment>
<keyword evidence="2" id="KW-0067">ATP-binding</keyword>
<proteinExistence type="predicted"/>